<evidence type="ECO:0000259" key="6">
    <source>
        <dbReference type="Pfam" id="PF13525"/>
    </source>
</evidence>
<dbReference type="OrthoDB" id="11267at2"/>
<evidence type="ECO:0000256" key="5">
    <source>
        <dbReference type="SAM" id="Coils"/>
    </source>
</evidence>
<protein>
    <submittedName>
        <fullName evidence="7">Lipoprotein</fullName>
    </submittedName>
</protein>
<reference evidence="7 8" key="1">
    <citation type="submission" date="2009-04" db="EMBL/GenBank/DDBJ databases">
        <authorList>
            <person name="Reysenbach A.-L."/>
            <person name="Heidelberg J.F."/>
            <person name="Nelson W.C."/>
        </authorList>
    </citation>
    <scope>NUCLEOTIDE SEQUENCE [LARGE SCALE GENOMIC DNA]</scope>
    <source>
        <strain evidence="7 8">SS-5</strain>
    </source>
</reference>
<feature type="coiled-coil region" evidence="5">
    <location>
        <begin position="209"/>
        <end position="270"/>
    </location>
</feature>
<evidence type="ECO:0000256" key="1">
    <source>
        <dbReference type="ARBA" id="ARBA00022729"/>
    </source>
</evidence>
<dbReference type="InterPro" id="IPR017689">
    <property type="entry name" value="BamD"/>
</dbReference>
<dbReference type="Pfam" id="PF13525">
    <property type="entry name" value="YfiO"/>
    <property type="match status" value="1"/>
</dbReference>
<keyword evidence="8" id="KW-1185">Reference proteome</keyword>
<dbReference type="EMBL" id="ABZS01000019">
    <property type="protein sequence ID" value="EEP61175.1"/>
    <property type="molecule type" value="Genomic_DNA"/>
</dbReference>
<feature type="domain" description="Outer membrane lipoprotein BamD-like" evidence="6">
    <location>
        <begin position="32"/>
        <end position="206"/>
    </location>
</feature>
<name>C4FIC9_9AQUI</name>
<dbReference type="InterPro" id="IPR039565">
    <property type="entry name" value="BamD-like"/>
</dbReference>
<dbReference type="PROSITE" id="PS51257">
    <property type="entry name" value="PROKAR_LIPOPROTEIN"/>
    <property type="match status" value="1"/>
</dbReference>
<dbReference type="Proteomes" id="UP000005540">
    <property type="component" value="Unassembled WGS sequence"/>
</dbReference>
<dbReference type="InterPro" id="IPR019734">
    <property type="entry name" value="TPR_rpt"/>
</dbReference>
<evidence type="ECO:0000256" key="3">
    <source>
        <dbReference type="ARBA" id="ARBA00023237"/>
    </source>
</evidence>
<evidence type="ECO:0000256" key="4">
    <source>
        <dbReference type="PROSITE-ProRule" id="PRU00339"/>
    </source>
</evidence>
<keyword evidence="2" id="KW-0472">Membrane</keyword>
<organism evidence="7 8">
    <name type="scientific">Sulfurihydrogenibium yellowstonense SS-5</name>
    <dbReference type="NCBI Taxonomy" id="432331"/>
    <lineage>
        <taxon>Bacteria</taxon>
        <taxon>Pseudomonadati</taxon>
        <taxon>Aquificota</taxon>
        <taxon>Aquificia</taxon>
        <taxon>Aquificales</taxon>
        <taxon>Hydrogenothermaceae</taxon>
        <taxon>Sulfurihydrogenibium</taxon>
    </lineage>
</organism>
<sequence length="311" mass="36632">MKRFVVFLISGFVIASCADKGQKLYEGQEKLSKGLELYKKGEYKKAREELKNAIFKSQGLTPDQIMEARFALADSYYNREEYIDAIVEFEEFIALFPTSPKVPEALYKLAMSYLFVSPDYKRDMTYVNKAQEKAEEIISSYPNSKYVKATKEILKKVNEIKAKHTLYIAETYEKYGKPYSASVYYREAYTNYKDYIEKDYVAYKLAYNLVNAENQYVREINELRQKIKELDKKINEEKDLESKNILINRKAILEQELNVYLTRIEESKQRAKEIIENFPKAFPDSKYLAEVKNLEKSSNLQKLLRKIDIFN</sequence>
<dbReference type="Gene3D" id="1.25.40.10">
    <property type="entry name" value="Tetratricopeptide repeat domain"/>
    <property type="match status" value="1"/>
</dbReference>
<feature type="repeat" description="TPR" evidence="4">
    <location>
        <begin position="66"/>
        <end position="99"/>
    </location>
</feature>
<keyword evidence="7" id="KW-0449">Lipoprotein</keyword>
<dbReference type="AlphaFoldDB" id="C4FIC9"/>
<keyword evidence="3" id="KW-0998">Cell outer membrane</keyword>
<evidence type="ECO:0000313" key="8">
    <source>
        <dbReference type="Proteomes" id="UP000005540"/>
    </source>
</evidence>
<dbReference type="SUPFAM" id="SSF48452">
    <property type="entry name" value="TPR-like"/>
    <property type="match status" value="1"/>
</dbReference>
<keyword evidence="5" id="KW-0175">Coiled coil</keyword>
<dbReference type="NCBIfam" id="TIGR03302">
    <property type="entry name" value="OM_YfiO"/>
    <property type="match status" value="1"/>
</dbReference>
<proteinExistence type="predicted"/>
<dbReference type="InterPro" id="IPR011990">
    <property type="entry name" value="TPR-like_helical_dom_sf"/>
</dbReference>
<gene>
    <name evidence="7" type="ORF">SULYE_0314</name>
</gene>
<dbReference type="RefSeq" id="WP_007545782.1">
    <property type="nucleotide sequence ID" value="NZ_ABZS01000019.1"/>
</dbReference>
<keyword evidence="1" id="KW-0732">Signal</keyword>
<dbReference type="PROSITE" id="PS50005">
    <property type="entry name" value="TPR"/>
    <property type="match status" value="1"/>
</dbReference>
<evidence type="ECO:0000256" key="2">
    <source>
        <dbReference type="ARBA" id="ARBA00023136"/>
    </source>
</evidence>
<accession>C4FIC9</accession>
<evidence type="ECO:0000313" key="7">
    <source>
        <dbReference type="EMBL" id="EEP61175.1"/>
    </source>
</evidence>
<comment type="caution">
    <text evidence="7">The sequence shown here is derived from an EMBL/GenBank/DDBJ whole genome shotgun (WGS) entry which is preliminary data.</text>
</comment>
<keyword evidence="4" id="KW-0802">TPR repeat</keyword>